<feature type="region of interest" description="Disordered" evidence="1">
    <location>
        <begin position="1"/>
        <end position="69"/>
    </location>
</feature>
<comment type="caution">
    <text evidence="2">The sequence shown here is derived from an EMBL/GenBank/DDBJ whole genome shotgun (WGS) entry which is preliminary data.</text>
</comment>
<sequence length="302" mass="34071">MAGSKGGKHSKSKGKYKSKKSDAINQEPEPLNSRIDLTRVSNESPDEPKDTKDKNPHPNMNSSMTISRSNYTEKELEQFQLVKLERSYLRAKGWLLESEYGLSEIDRAILNVGSDAMWILLVRNWGSPPPTTMTSHLQSGFHGSSSGSKNENVEKVPYESNIGILKRASLKPALVFRLRQNVPILTATLQREIGTLVIKEQAHPNADNFFTSQEGSSYIAYLRTWLESNSDDDSTTPELVDFVETVSNLYEEVKEQKKWAQKKMMNSAKRASKDLLEPFIIQTSPALKPSFGTTCWEKNKIK</sequence>
<feature type="compositionally biased region" description="Basic and acidic residues" evidence="1">
    <location>
        <begin position="46"/>
        <end position="56"/>
    </location>
</feature>
<dbReference type="AlphaFoldDB" id="A0AAV6Y9T6"/>
<reference evidence="2" key="1">
    <citation type="submission" date="2019-10" db="EMBL/GenBank/DDBJ databases">
        <authorList>
            <person name="Zhang R."/>
            <person name="Pan Y."/>
            <person name="Wang J."/>
            <person name="Ma R."/>
            <person name="Yu S."/>
        </authorList>
    </citation>
    <scope>NUCLEOTIDE SEQUENCE</scope>
    <source>
        <strain evidence="2">LA-IB0</strain>
        <tissue evidence="2">Leaf</tissue>
    </source>
</reference>
<dbReference type="Proteomes" id="UP000826271">
    <property type="component" value="Unassembled WGS sequence"/>
</dbReference>
<feature type="compositionally biased region" description="Basic residues" evidence="1">
    <location>
        <begin position="1"/>
        <end position="18"/>
    </location>
</feature>
<keyword evidence="3" id="KW-1185">Reference proteome</keyword>
<dbReference type="EMBL" id="WHWC01000001">
    <property type="protein sequence ID" value="KAG8391413.1"/>
    <property type="molecule type" value="Genomic_DNA"/>
</dbReference>
<evidence type="ECO:0000313" key="2">
    <source>
        <dbReference type="EMBL" id="KAG8391413.1"/>
    </source>
</evidence>
<proteinExistence type="predicted"/>
<organism evidence="2 3">
    <name type="scientific">Buddleja alternifolia</name>
    <dbReference type="NCBI Taxonomy" id="168488"/>
    <lineage>
        <taxon>Eukaryota</taxon>
        <taxon>Viridiplantae</taxon>
        <taxon>Streptophyta</taxon>
        <taxon>Embryophyta</taxon>
        <taxon>Tracheophyta</taxon>
        <taxon>Spermatophyta</taxon>
        <taxon>Magnoliopsida</taxon>
        <taxon>eudicotyledons</taxon>
        <taxon>Gunneridae</taxon>
        <taxon>Pentapetalae</taxon>
        <taxon>asterids</taxon>
        <taxon>lamiids</taxon>
        <taxon>Lamiales</taxon>
        <taxon>Scrophulariaceae</taxon>
        <taxon>Buddlejeae</taxon>
        <taxon>Buddleja</taxon>
    </lineage>
</organism>
<protein>
    <submittedName>
        <fullName evidence="2">Uncharacterized protein</fullName>
    </submittedName>
</protein>
<name>A0AAV6Y9T6_9LAMI</name>
<accession>A0AAV6Y9T6</accession>
<evidence type="ECO:0000256" key="1">
    <source>
        <dbReference type="SAM" id="MobiDB-lite"/>
    </source>
</evidence>
<evidence type="ECO:0000313" key="3">
    <source>
        <dbReference type="Proteomes" id="UP000826271"/>
    </source>
</evidence>
<feature type="compositionally biased region" description="Polar residues" evidence="1">
    <location>
        <begin position="58"/>
        <end position="69"/>
    </location>
</feature>
<gene>
    <name evidence="2" type="ORF">BUALT_Bualt01G0185000</name>
</gene>